<proteinExistence type="predicted"/>
<protein>
    <submittedName>
        <fullName evidence="3">Alpha/beta hydrolase</fullName>
    </submittedName>
</protein>
<dbReference type="SUPFAM" id="SSF140453">
    <property type="entry name" value="EsxAB dimer-like"/>
    <property type="match status" value="1"/>
</dbReference>
<keyword evidence="3" id="KW-0378">Hydrolase</keyword>
<name>A0A1G6MQG2_9NOCA</name>
<dbReference type="STRING" id="168276.SAMN05444580_101271"/>
<dbReference type="EMBL" id="FNAB01000001">
    <property type="protein sequence ID" value="SDC57760.1"/>
    <property type="molecule type" value="Genomic_DNA"/>
</dbReference>
<dbReference type="InterPro" id="IPR036689">
    <property type="entry name" value="ESAT-6-like_sf"/>
</dbReference>
<evidence type="ECO:0000259" key="2">
    <source>
        <dbReference type="Pfam" id="PF06259"/>
    </source>
</evidence>
<dbReference type="Proteomes" id="UP000199417">
    <property type="component" value="Unassembled WGS sequence"/>
</dbReference>
<dbReference type="AlphaFoldDB" id="A0A1G6MQG2"/>
<dbReference type="GO" id="GO:0016787">
    <property type="term" value="F:hydrolase activity"/>
    <property type="evidence" value="ECO:0007669"/>
    <property type="project" value="UniProtKB-KW"/>
</dbReference>
<organism evidence="3 4">
    <name type="scientific">Rhodococcus tukisamuensis</name>
    <dbReference type="NCBI Taxonomy" id="168276"/>
    <lineage>
        <taxon>Bacteria</taxon>
        <taxon>Bacillati</taxon>
        <taxon>Actinomycetota</taxon>
        <taxon>Actinomycetes</taxon>
        <taxon>Mycobacteriales</taxon>
        <taxon>Nocardiaceae</taxon>
        <taxon>Rhodococcus</taxon>
    </lineage>
</organism>
<reference evidence="3 4" key="1">
    <citation type="submission" date="2016-10" db="EMBL/GenBank/DDBJ databases">
        <authorList>
            <person name="de Groot N.N."/>
        </authorList>
    </citation>
    <scope>NUCLEOTIDE SEQUENCE [LARGE SCALE GENOMIC DNA]</scope>
    <source>
        <strain evidence="3 4">JCM 11308</strain>
    </source>
</reference>
<sequence>MRPTLTQLRSWDPEALAGAATQLSVCNAAYADGVAAAARRVAGTREHWTGVAAVAAIARSERERAAADTTATALAAVAAALRGGAAALGPARTLALGIADAAAADHGLHVADDGRVWAPRVPPLGPFVAVALLQARLNELARVHDARLRGALDVVAAADATAADAVRRGWAALGEDAPRGGNKSSEPPPAPPVDGTPDVNSRYWEQLSEDQRAAVLTEHPEWVGNLDGVPAHARDQANRTVLAEQRGALDGRIEELRARLDTTCPGPMSPESSLVRREIGVTAQRLAELDAVDRTVAEPDRQLLVLRNTGDHLQAAVAVGDVGTADHVSVFTPGVNSNVGDGLEGYATAVRELKVETERQLHLAGRGDETVAAIAWLDYRAPQLDPSDPVGTAADAIGDLGGRRGAEDGADRLASFYEGLGASRPDDPHLTALGHSYGSTTTGLALQHGGTGVDDAVFFGSPGIGTDDIGDLGLGSGHVYVAEAHGDLVADLAAFGDDPNRMDGVTNLSTTAGTTPPIGGIPGEMRSGSEGHSQYLEDKTFSQYNIAAVVGGLPERIVEGTDAGLADRVPGSPLGDLRERVFGDGSGLGGLLGLPGEIPLPLPSGLLRGPF</sequence>
<keyword evidence="4" id="KW-1185">Reference proteome</keyword>
<evidence type="ECO:0000256" key="1">
    <source>
        <dbReference type="SAM" id="MobiDB-lite"/>
    </source>
</evidence>
<dbReference type="InterPro" id="IPR029058">
    <property type="entry name" value="AB_hydrolase_fold"/>
</dbReference>
<evidence type="ECO:0000313" key="3">
    <source>
        <dbReference type="EMBL" id="SDC57760.1"/>
    </source>
</evidence>
<accession>A0A1G6MQG2</accession>
<dbReference type="Pfam" id="PF06259">
    <property type="entry name" value="Abhydrolase_8"/>
    <property type="match status" value="1"/>
</dbReference>
<evidence type="ECO:0000313" key="4">
    <source>
        <dbReference type="Proteomes" id="UP000199417"/>
    </source>
</evidence>
<dbReference type="SUPFAM" id="SSF53474">
    <property type="entry name" value="alpha/beta-Hydrolases"/>
    <property type="match status" value="1"/>
</dbReference>
<dbReference type="InterPro" id="IPR010427">
    <property type="entry name" value="DUF1023"/>
</dbReference>
<dbReference type="RefSeq" id="WP_072844573.1">
    <property type="nucleotide sequence ID" value="NZ_FNAB01000001.1"/>
</dbReference>
<feature type="domain" description="DUF1023" evidence="2">
    <location>
        <begin position="312"/>
        <end position="495"/>
    </location>
</feature>
<feature type="region of interest" description="Disordered" evidence="1">
    <location>
        <begin position="174"/>
        <end position="200"/>
    </location>
</feature>
<gene>
    <name evidence="3" type="ORF">SAMN05444580_101271</name>
</gene>